<protein>
    <submittedName>
        <fullName evidence="1">Uncharacterized protein</fullName>
    </submittedName>
</protein>
<dbReference type="Proteomes" id="UP000198656">
    <property type="component" value="Unassembled WGS sequence"/>
</dbReference>
<reference evidence="2" key="1">
    <citation type="submission" date="2016-10" db="EMBL/GenBank/DDBJ databases">
        <authorList>
            <person name="Varghese N."/>
            <person name="Submissions S."/>
        </authorList>
    </citation>
    <scope>NUCLEOTIDE SEQUENCE [LARGE SCALE GENOMIC DNA]</scope>
    <source>
        <strain evidence="2">DSM 8344</strain>
    </source>
</reference>
<keyword evidence="2" id="KW-1185">Reference proteome</keyword>
<dbReference type="AlphaFoldDB" id="A0A1G8GT85"/>
<evidence type="ECO:0000313" key="1">
    <source>
        <dbReference type="EMBL" id="SDH97490.1"/>
    </source>
</evidence>
<sequence length="85" mass="9761">MKKNLGSVNTLYPMPVVIVGTKINGKANYITIAHVGIIDMKTFNILPFYPPKISKIRQLYRTLVNGKTPVIKHDWHLFIHNYHST</sequence>
<accession>A0A1G8GT85</accession>
<organism evidence="1 2">
    <name type="scientific">Desulfosporosinus hippei DSM 8344</name>
    <dbReference type="NCBI Taxonomy" id="1121419"/>
    <lineage>
        <taxon>Bacteria</taxon>
        <taxon>Bacillati</taxon>
        <taxon>Bacillota</taxon>
        <taxon>Clostridia</taxon>
        <taxon>Eubacteriales</taxon>
        <taxon>Desulfitobacteriaceae</taxon>
        <taxon>Desulfosporosinus</taxon>
    </lineage>
</organism>
<proteinExistence type="predicted"/>
<dbReference type="EMBL" id="FNCP01000023">
    <property type="protein sequence ID" value="SDH97490.1"/>
    <property type="molecule type" value="Genomic_DNA"/>
</dbReference>
<evidence type="ECO:0000313" key="2">
    <source>
        <dbReference type="Proteomes" id="UP000198656"/>
    </source>
</evidence>
<name>A0A1G8GT85_9FIRM</name>
<gene>
    <name evidence="1" type="ORF">SAMN05443529_12348</name>
</gene>
<dbReference type="STRING" id="1121419.SAMN05443529_12348"/>
<dbReference type="OrthoDB" id="9806228at2"/>
<dbReference type="RefSeq" id="WP_092334912.1">
    <property type="nucleotide sequence ID" value="NZ_FNCP01000023.1"/>
</dbReference>